<accession>A0A1S8LRD4</accession>
<reference evidence="10 11" key="1">
    <citation type="submission" date="2022-04" db="EMBL/GenBank/DDBJ databases">
        <title>Genome sequence of C. roseum typestrain.</title>
        <authorList>
            <person name="Poehlein A."/>
            <person name="Schoch T."/>
            <person name="Duerre P."/>
            <person name="Daniel R."/>
        </authorList>
    </citation>
    <scope>NUCLEOTIDE SEQUENCE [LARGE SCALE GENOMIC DNA]</scope>
    <source>
        <strain evidence="10 11">DSM 7320</strain>
    </source>
</reference>
<dbReference type="InterPro" id="IPR040727">
    <property type="entry name" value="NAPRTase_N"/>
</dbReference>
<keyword evidence="7 9" id="KW-0808">Transferase</keyword>
<dbReference type="Pfam" id="PF17767">
    <property type="entry name" value="NAPRTase_N"/>
    <property type="match status" value="1"/>
</dbReference>
<dbReference type="AlphaFoldDB" id="A0A1S8LRD4"/>
<evidence type="ECO:0000256" key="5">
    <source>
        <dbReference type="ARBA" id="ARBA00022598"/>
    </source>
</evidence>
<dbReference type="InterPro" id="IPR041525">
    <property type="entry name" value="N/Namide_PRibTrfase"/>
</dbReference>
<dbReference type="InterPro" id="IPR036068">
    <property type="entry name" value="Nicotinate_pribotase-like_C"/>
</dbReference>
<sequence length="490" mass="55879">MNTIEKFDVKYERNLSMLMDFYELTMSNGYLINGLGDKIVYFDVFYRKNPDGAGFAIAAGLNQIVDYIKNLKFSKQDIEYLRGKEMFSEEFLEYLKNFKFSGSIYAIEEGTPVFPNEALITVKAKVIEAQLIETMLLITINHQCLIATKTNRIVRAANGKPVLEFGARRAQGYDGAIYGARAAYIAGAEGTATTLAEQMFNIKASGTMAHSWIQFFKDEFEAFKTYAETYPDACTLLVDTYNVLKSGIPNAIRVAKEVLEPMGKRLKGIRLDSGDLSYLSKKVRSMLNEAGLYDCKIVVSNSLDEYIIEDLLLQGAEIDVFGVGERMITAKSDPVFGGVYKLVAVEEEGEITPRIKLSENTEKITNPGYKIPWRLYDRETGKAIADVITLAHEEIDDSKPYTIFDQEHIWKKKKLTNFVAKKLQVPVFIDGKCVYKTPTLKESRDYCKQQVDTLWDEVKRFTNSHKYYVDISMELWHVKQELIQKYRVND</sequence>
<comment type="function">
    <text evidence="9">Catalyzes the first step in the biosynthesis of NAD from nicotinic acid, the ATP-dependent synthesis of beta-nicotinate D-ribonucleotide from nicotinate and 5-phospho-D-ribose 1-phosphate.</text>
</comment>
<keyword evidence="11" id="KW-1185">Reference proteome</keyword>
<keyword evidence="10" id="KW-0328">Glycosyltransferase</keyword>
<comment type="pathway">
    <text evidence="1 9">Cofactor biosynthesis; NAD(+) biosynthesis; nicotinate D-ribonucleotide from nicotinate: step 1/1.</text>
</comment>
<dbReference type="PIRSF" id="PIRSF000484">
    <property type="entry name" value="NAPRT"/>
    <property type="match status" value="1"/>
</dbReference>
<dbReference type="NCBIfam" id="NF009131">
    <property type="entry name" value="PRK12484.1"/>
    <property type="match status" value="1"/>
</dbReference>
<dbReference type="PANTHER" id="PTHR11098:SF1">
    <property type="entry name" value="NICOTINATE PHOSPHORIBOSYLTRANSFERASE"/>
    <property type="match status" value="1"/>
</dbReference>
<keyword evidence="4" id="KW-0597">Phosphoprotein</keyword>
<dbReference type="SUPFAM" id="SSF54675">
    <property type="entry name" value="Nicotinate/Quinolinate PRTase N-terminal domain-like"/>
    <property type="match status" value="1"/>
</dbReference>
<evidence type="ECO:0000256" key="9">
    <source>
        <dbReference type="RuleBase" id="RU365100"/>
    </source>
</evidence>
<dbReference type="InterPro" id="IPR007229">
    <property type="entry name" value="Nic_PRibTrfase-Fam"/>
</dbReference>
<dbReference type="InterPro" id="IPR041619">
    <property type="entry name" value="NAPRTase_C"/>
</dbReference>
<evidence type="ECO:0000256" key="8">
    <source>
        <dbReference type="ARBA" id="ARBA00048668"/>
    </source>
</evidence>
<dbReference type="SUPFAM" id="SSF51690">
    <property type="entry name" value="Nicotinate/Quinolinate PRTase C-terminal domain-like"/>
    <property type="match status" value="1"/>
</dbReference>
<dbReference type="PANTHER" id="PTHR11098">
    <property type="entry name" value="NICOTINATE PHOSPHORIBOSYLTRANSFERASE"/>
    <property type="match status" value="1"/>
</dbReference>
<dbReference type="RefSeq" id="WP_077835387.1">
    <property type="nucleotide sequence ID" value="NZ_CP096983.1"/>
</dbReference>
<evidence type="ECO:0000256" key="2">
    <source>
        <dbReference type="ARBA" id="ARBA00010897"/>
    </source>
</evidence>
<evidence type="ECO:0000313" key="11">
    <source>
        <dbReference type="Proteomes" id="UP000190951"/>
    </source>
</evidence>
<dbReference type="GO" id="GO:0047280">
    <property type="term" value="F:nicotinamide phosphoribosyltransferase activity"/>
    <property type="evidence" value="ECO:0007669"/>
    <property type="project" value="UniProtKB-ARBA"/>
</dbReference>
<dbReference type="CDD" id="cd01570">
    <property type="entry name" value="NAPRTase_A"/>
    <property type="match status" value="1"/>
</dbReference>
<comment type="catalytic activity">
    <reaction evidence="8 9">
        <text>5-phospho-alpha-D-ribose 1-diphosphate + nicotinate + ATP + H2O = nicotinate beta-D-ribonucleotide + ADP + phosphate + diphosphate</text>
        <dbReference type="Rhea" id="RHEA:36163"/>
        <dbReference type="ChEBI" id="CHEBI:15377"/>
        <dbReference type="ChEBI" id="CHEBI:30616"/>
        <dbReference type="ChEBI" id="CHEBI:32544"/>
        <dbReference type="ChEBI" id="CHEBI:33019"/>
        <dbReference type="ChEBI" id="CHEBI:43474"/>
        <dbReference type="ChEBI" id="CHEBI:57502"/>
        <dbReference type="ChEBI" id="CHEBI:58017"/>
        <dbReference type="ChEBI" id="CHEBI:456216"/>
        <dbReference type="EC" id="6.3.4.21"/>
    </reaction>
</comment>
<organism evidence="10 11">
    <name type="scientific">Clostridium felsineum</name>
    <dbReference type="NCBI Taxonomy" id="36839"/>
    <lineage>
        <taxon>Bacteria</taxon>
        <taxon>Bacillati</taxon>
        <taxon>Bacillota</taxon>
        <taxon>Clostridia</taxon>
        <taxon>Eubacteriales</taxon>
        <taxon>Clostridiaceae</taxon>
        <taxon>Clostridium</taxon>
    </lineage>
</organism>
<dbReference type="KEGG" id="crw:CROST_023530"/>
<evidence type="ECO:0000313" key="10">
    <source>
        <dbReference type="EMBL" id="URZ11636.1"/>
    </source>
</evidence>
<dbReference type="Pfam" id="PF17956">
    <property type="entry name" value="NAPRTase_C"/>
    <property type="match status" value="1"/>
</dbReference>
<evidence type="ECO:0000256" key="6">
    <source>
        <dbReference type="ARBA" id="ARBA00022642"/>
    </source>
</evidence>
<protein>
    <recommendedName>
        <fullName evidence="3 9">Nicotinate phosphoribosyltransferase</fullName>
        <ecNumber evidence="3 9">6.3.4.21</ecNumber>
    </recommendedName>
</protein>
<evidence type="ECO:0000256" key="1">
    <source>
        <dbReference type="ARBA" id="ARBA00004952"/>
    </source>
</evidence>
<keyword evidence="6 9" id="KW-0662">Pyridine nucleotide biosynthesis</keyword>
<evidence type="ECO:0000256" key="7">
    <source>
        <dbReference type="ARBA" id="ARBA00022679"/>
    </source>
</evidence>
<evidence type="ECO:0000256" key="4">
    <source>
        <dbReference type="ARBA" id="ARBA00022553"/>
    </source>
</evidence>
<dbReference type="GO" id="GO:0004516">
    <property type="term" value="F:nicotinate phosphoribosyltransferase activity"/>
    <property type="evidence" value="ECO:0007669"/>
    <property type="project" value="UniProtKB-UniRule"/>
</dbReference>
<comment type="similarity">
    <text evidence="2 9">Belongs to the NAPRTase family.</text>
</comment>
<keyword evidence="5 9" id="KW-0436">Ligase</keyword>
<dbReference type="GO" id="GO:0005829">
    <property type="term" value="C:cytosol"/>
    <property type="evidence" value="ECO:0007669"/>
    <property type="project" value="TreeGrafter"/>
</dbReference>
<dbReference type="GO" id="GO:0034355">
    <property type="term" value="P:NAD+ biosynthetic process via the salvage pathway"/>
    <property type="evidence" value="ECO:0007669"/>
    <property type="project" value="TreeGrafter"/>
</dbReference>
<dbReference type="EC" id="6.3.4.21" evidence="3 9"/>
<comment type="PTM">
    <text evidence="9">Transiently phosphorylated on a His residue during the reaction cycle. Phosphorylation strongly increases the affinity for substrates and increases the rate of nicotinate D-ribonucleotide production. Dephosphorylation regenerates the low-affinity form of the enzyme, leading to product release.</text>
</comment>
<dbReference type="InterPro" id="IPR013785">
    <property type="entry name" value="Aldolase_TIM"/>
</dbReference>
<dbReference type="NCBIfam" id="NF006695">
    <property type="entry name" value="PRK09243.1-2"/>
    <property type="match status" value="1"/>
</dbReference>
<dbReference type="Pfam" id="PF04095">
    <property type="entry name" value="NAPRTase"/>
    <property type="match status" value="1"/>
</dbReference>
<dbReference type="FunFam" id="3.20.20.70:FF:000076">
    <property type="entry name" value="Nicotinate phosphoribosyltransferase"/>
    <property type="match status" value="1"/>
</dbReference>
<name>A0A1S8LRD4_9CLOT</name>
<gene>
    <name evidence="10" type="primary">pncB2</name>
    <name evidence="10" type="ORF">CROST_023530</name>
</gene>
<dbReference type="STRING" id="84029.CROST_03400"/>
<dbReference type="Gene3D" id="3.20.20.70">
    <property type="entry name" value="Aldolase class I"/>
    <property type="match status" value="1"/>
</dbReference>
<evidence type="ECO:0000256" key="3">
    <source>
        <dbReference type="ARBA" id="ARBA00013236"/>
    </source>
</evidence>
<dbReference type="EMBL" id="CP096983">
    <property type="protein sequence ID" value="URZ11636.1"/>
    <property type="molecule type" value="Genomic_DNA"/>
</dbReference>
<dbReference type="NCBIfam" id="TIGR01513">
    <property type="entry name" value="NAPRTase_put"/>
    <property type="match status" value="1"/>
</dbReference>
<dbReference type="Gene3D" id="3.20.140.10">
    <property type="entry name" value="nicotinate phosphoribosyltransferase"/>
    <property type="match status" value="1"/>
</dbReference>
<dbReference type="Proteomes" id="UP000190951">
    <property type="component" value="Chromosome"/>
</dbReference>
<proteinExistence type="inferred from homology"/>
<dbReference type="InterPro" id="IPR006405">
    <property type="entry name" value="Nic_PRibTrfase_pncB"/>
</dbReference>